<keyword evidence="1" id="KW-0812">Transmembrane</keyword>
<name>A0A1B1YFD1_THEST</name>
<feature type="transmembrane region" description="Helical" evidence="1">
    <location>
        <begin position="107"/>
        <end position="128"/>
    </location>
</feature>
<proteinExistence type="predicted"/>
<dbReference type="OrthoDB" id="1739584at2"/>
<dbReference type="RefSeq" id="WP_015359870.1">
    <property type="nucleotide sequence ID" value="NZ_CP014672.1"/>
</dbReference>
<evidence type="ECO:0000313" key="2">
    <source>
        <dbReference type="EMBL" id="ANW99468.1"/>
    </source>
</evidence>
<dbReference type="EMBL" id="CP014672">
    <property type="protein sequence ID" value="ANW99468.1"/>
    <property type="molecule type" value="Genomic_DNA"/>
</dbReference>
<protein>
    <submittedName>
        <fullName evidence="2">Uncharacterized protein</fullName>
    </submittedName>
</protein>
<organism evidence="2 3">
    <name type="scientific">Thermoclostridium stercorarium subsp. thermolacticum DSM 2910</name>
    <dbReference type="NCBI Taxonomy" id="1121336"/>
    <lineage>
        <taxon>Bacteria</taxon>
        <taxon>Bacillati</taxon>
        <taxon>Bacillota</taxon>
        <taxon>Clostridia</taxon>
        <taxon>Eubacteriales</taxon>
        <taxon>Oscillospiraceae</taxon>
        <taxon>Thermoclostridium</taxon>
    </lineage>
</organism>
<reference evidence="2 3" key="1">
    <citation type="submission" date="2016-02" db="EMBL/GenBank/DDBJ databases">
        <title>Comparison of Clostridium stercorarium subspecies using comparative genomics and transcriptomics.</title>
        <authorList>
            <person name="Schellenberg J."/>
            <person name="Thallinger G."/>
            <person name="Levin D.B."/>
            <person name="Zhang X."/>
            <person name="Alvare G."/>
            <person name="Fristensky B."/>
            <person name="Sparling R."/>
        </authorList>
    </citation>
    <scope>NUCLEOTIDE SEQUENCE [LARGE SCALE GENOMIC DNA]</scope>
    <source>
        <strain evidence="2 3">DSM 2910</strain>
    </source>
</reference>
<gene>
    <name evidence="2" type="ORF">CSTERTH_10735</name>
</gene>
<evidence type="ECO:0000256" key="1">
    <source>
        <dbReference type="SAM" id="Phobius"/>
    </source>
</evidence>
<keyword evidence="1" id="KW-1133">Transmembrane helix</keyword>
<accession>A0A1B1YFD1</accession>
<dbReference type="Proteomes" id="UP000092971">
    <property type="component" value="Chromosome"/>
</dbReference>
<dbReference type="AlphaFoldDB" id="A0A1B1YFD1"/>
<keyword evidence="1" id="KW-0472">Membrane</keyword>
<sequence length="133" mass="15533">MKTVPYDRKQKQNREVYLLTAADEREYDVYKSLLDAYGIPVLKKHREAGGYLNISMGMNIYGVDIYVPEECYKDALELINDKNTGESDDATAKEMENAAENFQNRRLAYIWILIAVFYFLPLLIWLVYSMVKN</sequence>
<evidence type="ECO:0000313" key="3">
    <source>
        <dbReference type="Proteomes" id="UP000092971"/>
    </source>
</evidence>